<dbReference type="GO" id="GO:0034707">
    <property type="term" value="C:chloride channel complex"/>
    <property type="evidence" value="ECO:0007669"/>
    <property type="project" value="UniProtKB-KW"/>
</dbReference>
<reference evidence="21" key="2">
    <citation type="submission" date="2025-08" db="UniProtKB">
        <authorList>
            <consortium name="Ensembl"/>
        </authorList>
    </citation>
    <scope>IDENTIFICATION</scope>
</reference>
<keyword evidence="1 18" id="KW-0813">Transport</keyword>
<dbReference type="Gene3D" id="2.70.170.10">
    <property type="entry name" value="Neurotransmitter-gated ion-channel ligand-binding domain"/>
    <property type="match status" value="1"/>
</dbReference>
<keyword evidence="12" id="KW-0325">Glycoprotein</keyword>
<keyword evidence="10" id="KW-0675">Receptor</keyword>
<keyword evidence="22" id="KW-1185">Reference proteome</keyword>
<dbReference type="NCBIfam" id="TIGR00860">
    <property type="entry name" value="LIC"/>
    <property type="match status" value="1"/>
</dbReference>
<dbReference type="CDD" id="cd18999">
    <property type="entry name" value="LGIC_ECD_GABAAR_B"/>
    <property type="match status" value="1"/>
</dbReference>
<dbReference type="GO" id="GO:0004890">
    <property type="term" value="F:GABA-A receptor activity"/>
    <property type="evidence" value="ECO:0007669"/>
    <property type="project" value="InterPro"/>
</dbReference>
<evidence type="ECO:0000256" key="2">
    <source>
        <dbReference type="ARBA" id="ARBA00022475"/>
    </source>
</evidence>
<dbReference type="InterPro" id="IPR006202">
    <property type="entry name" value="Neur_chan_lig-bd"/>
</dbReference>
<keyword evidence="6" id="KW-0770">Synapse</keyword>
<dbReference type="PRINTS" id="PR00253">
    <property type="entry name" value="GABAARECEPTR"/>
</dbReference>
<dbReference type="Ensembl" id="ENSOMYT00000012765.2">
    <property type="protein sequence ID" value="ENSOMYP00000011521.2"/>
    <property type="gene ID" value="ENSOMYG00000005792.2"/>
</dbReference>
<keyword evidence="13" id="KW-0868">Chloride</keyword>
<evidence type="ECO:0000256" key="16">
    <source>
        <dbReference type="ARBA" id="ARBA00023303"/>
    </source>
</evidence>
<dbReference type="InterPro" id="IPR006028">
    <property type="entry name" value="GABAA/Glycine_rcpt"/>
</dbReference>
<keyword evidence="8 18" id="KW-0472">Membrane</keyword>
<evidence type="ECO:0000256" key="7">
    <source>
        <dbReference type="ARBA" id="ARBA00023065"/>
    </source>
</evidence>
<dbReference type="Gene3D" id="1.20.58.390">
    <property type="entry name" value="Neurotransmitter-gated ion-channel transmembrane domain"/>
    <property type="match status" value="1"/>
</dbReference>
<dbReference type="PRINTS" id="PR00252">
    <property type="entry name" value="NRIONCHANNEL"/>
</dbReference>
<evidence type="ECO:0000256" key="15">
    <source>
        <dbReference type="ARBA" id="ARBA00023286"/>
    </source>
</evidence>
<evidence type="ECO:0000256" key="8">
    <source>
        <dbReference type="ARBA" id="ARBA00023136"/>
    </source>
</evidence>
<reference evidence="21" key="1">
    <citation type="submission" date="2020-07" db="EMBL/GenBank/DDBJ databases">
        <title>A long reads based de novo assembly of the rainbow trout Arlee double haploid line genome.</title>
        <authorList>
            <person name="Gao G."/>
            <person name="Palti Y."/>
        </authorList>
    </citation>
    <scope>NUCLEOTIDE SEQUENCE [LARGE SCALE GENOMIC DNA]</scope>
</reference>
<keyword evidence="3 18" id="KW-0812">Transmembrane</keyword>
<keyword evidence="16 18" id="KW-0407">Ion channel</keyword>
<feature type="transmembrane region" description="Helical" evidence="18">
    <location>
        <begin position="465"/>
        <end position="482"/>
    </location>
</feature>
<sequence length="484" mass="55609">MAVLKIRKMSCFGVWTFPVIVAVVCAQSVNDPSNMSIVKETVDRLLKGYDIRLRPDFGGPPVGVGMNIDIASIDMVSEVNMDYTLTMYFQQAWRDKRLSYSEIPLNLTLDNRVADQLWVPDTYFLNDKKSFVHGVTVKNRMIRLHPDGTVLYSLRITTTAACMMDLRRYPLDEQNCTLEIESYGYTTDDIEFYWRGGDNAVTGVERIELPQFSIVDHKLISKNVVFSTGSYPRLSLSFKLKRNIGYFILQTYMPSILITILSWVSFWINYDASAARVALGITTVLTMTTINTHLRETLPKIPYVKAIDMYLMGCFVFVFLALLEYALVNYIFFGRGPQRQKRAAEKAAVANNEKIRMDPNKVQYTPCTMDPHENILLGTIEIKNEMGASELTLGLSDPRSTMLTYDSSTLQYRKAGLQARHNFGRNTLERHVTQKKSRLRRRASQLKINIPDLTDVNSIDKWSRMIFPTVFSLFNIIYWLYYVN</sequence>
<evidence type="ECO:0000256" key="9">
    <source>
        <dbReference type="ARBA" id="ARBA00023157"/>
    </source>
</evidence>
<evidence type="ECO:0000256" key="5">
    <source>
        <dbReference type="ARBA" id="ARBA00022989"/>
    </source>
</evidence>
<name>A0A8C7NRB5_ONCMY</name>
<dbReference type="InterPro" id="IPR036719">
    <property type="entry name" value="Neuro-gated_channel_TM_sf"/>
</dbReference>
<dbReference type="GO" id="GO:0005230">
    <property type="term" value="F:extracellular ligand-gated monoatomic ion channel activity"/>
    <property type="evidence" value="ECO:0007669"/>
    <property type="project" value="InterPro"/>
</dbReference>
<gene>
    <name evidence="21" type="primary">LOC110537751</name>
</gene>
<evidence type="ECO:0000313" key="21">
    <source>
        <dbReference type="Ensembl" id="ENSOMYP00000011521.2"/>
    </source>
</evidence>
<evidence type="ECO:0000256" key="14">
    <source>
        <dbReference type="ARBA" id="ARBA00023257"/>
    </source>
</evidence>
<dbReference type="GO" id="GO:1902711">
    <property type="term" value="C:GABA-A receptor complex"/>
    <property type="evidence" value="ECO:0007669"/>
    <property type="project" value="UniProtKB-ARBA"/>
</dbReference>
<evidence type="ECO:0000256" key="18">
    <source>
        <dbReference type="RuleBase" id="RU000687"/>
    </source>
</evidence>
<evidence type="ECO:0000256" key="12">
    <source>
        <dbReference type="ARBA" id="ARBA00023180"/>
    </source>
</evidence>
<evidence type="ECO:0000313" key="22">
    <source>
        <dbReference type="Proteomes" id="UP000694395"/>
    </source>
</evidence>
<dbReference type="PRINTS" id="PR01160">
    <property type="entry name" value="GABAARBETA"/>
</dbReference>
<dbReference type="PROSITE" id="PS00236">
    <property type="entry name" value="NEUROTR_ION_CHANNEL"/>
    <property type="match status" value="1"/>
</dbReference>
<evidence type="ECO:0000256" key="11">
    <source>
        <dbReference type="ARBA" id="ARBA00023173"/>
    </source>
</evidence>
<feature type="transmembrane region" description="Helical" evidence="18">
    <location>
        <begin position="244"/>
        <end position="266"/>
    </location>
</feature>
<dbReference type="AlphaFoldDB" id="A0A8C7NRB5"/>
<protein>
    <submittedName>
        <fullName evidence="21">Gamma-aminobutyric acid type A receptor subunit beta2</fullName>
    </submittedName>
</protein>
<keyword evidence="9" id="KW-1015">Disulfide bond</keyword>
<dbReference type="InterPro" id="IPR002289">
    <property type="entry name" value="GABAAb_rcpt"/>
</dbReference>
<evidence type="ECO:0000259" key="19">
    <source>
        <dbReference type="Pfam" id="PF02931"/>
    </source>
</evidence>
<proteinExistence type="inferred from homology"/>
<keyword evidence="11" id="KW-0869">Chloride channel</keyword>
<keyword evidence="2" id="KW-1003">Cell membrane</keyword>
<feature type="transmembrane region" description="Helical" evidence="18">
    <location>
        <begin position="310"/>
        <end position="332"/>
    </location>
</feature>
<dbReference type="SUPFAM" id="SSF90112">
    <property type="entry name" value="Neurotransmitter-gated ion-channel transmembrane pore"/>
    <property type="match status" value="1"/>
</dbReference>
<accession>A0A8C7NRB5</accession>
<dbReference type="GeneTree" id="ENSGT00940000154245"/>
<reference evidence="21" key="3">
    <citation type="submission" date="2025-09" db="UniProtKB">
        <authorList>
            <consortium name="Ensembl"/>
        </authorList>
    </citation>
    <scope>IDENTIFICATION</scope>
</reference>
<evidence type="ECO:0000256" key="1">
    <source>
        <dbReference type="ARBA" id="ARBA00022448"/>
    </source>
</evidence>
<dbReference type="InterPro" id="IPR006201">
    <property type="entry name" value="Neur_channel"/>
</dbReference>
<feature type="signal peptide" evidence="18">
    <location>
        <begin position="1"/>
        <end position="26"/>
    </location>
</feature>
<dbReference type="Proteomes" id="UP000694395">
    <property type="component" value="Chromosome 12"/>
</dbReference>
<keyword evidence="15" id="KW-1071">Ligand-gated ion channel</keyword>
<keyword evidence="4 18" id="KW-0732">Signal</keyword>
<comment type="similarity">
    <text evidence="18">Belongs to the ligand-gated ion channel (TC 1.A.9) family.</text>
</comment>
<feature type="chain" id="PRO_5035487349" evidence="18">
    <location>
        <begin position="27"/>
        <end position="484"/>
    </location>
</feature>
<evidence type="ECO:0000256" key="3">
    <source>
        <dbReference type="ARBA" id="ARBA00022692"/>
    </source>
</evidence>
<keyword evidence="14" id="KW-0628">Postsynaptic cell membrane</keyword>
<dbReference type="PANTHER" id="PTHR18945">
    <property type="entry name" value="NEUROTRANSMITTER GATED ION CHANNEL"/>
    <property type="match status" value="1"/>
</dbReference>
<dbReference type="GO" id="GO:0007268">
    <property type="term" value="P:chemical synaptic transmission"/>
    <property type="evidence" value="ECO:0007669"/>
    <property type="project" value="UniProtKB-ARBA"/>
</dbReference>
<dbReference type="GO" id="GO:0045211">
    <property type="term" value="C:postsynaptic membrane"/>
    <property type="evidence" value="ECO:0007669"/>
    <property type="project" value="UniProtKB-SubCell"/>
</dbReference>
<dbReference type="GO" id="GO:0005254">
    <property type="term" value="F:chloride channel activity"/>
    <property type="evidence" value="ECO:0007669"/>
    <property type="project" value="UniProtKB-KW"/>
</dbReference>
<dbReference type="Pfam" id="PF02931">
    <property type="entry name" value="Neur_chan_LBD"/>
    <property type="match status" value="1"/>
</dbReference>
<evidence type="ECO:0000256" key="10">
    <source>
        <dbReference type="ARBA" id="ARBA00023170"/>
    </source>
</evidence>
<dbReference type="SUPFAM" id="SSF63712">
    <property type="entry name" value="Nicotinic receptor ligand binding domain-like"/>
    <property type="match status" value="1"/>
</dbReference>
<keyword evidence="7 18" id="KW-0406">Ion transport</keyword>
<organism evidence="21 22">
    <name type="scientific">Oncorhynchus mykiss</name>
    <name type="common">Rainbow trout</name>
    <name type="synonym">Salmo gairdneri</name>
    <dbReference type="NCBI Taxonomy" id="8022"/>
    <lineage>
        <taxon>Eukaryota</taxon>
        <taxon>Metazoa</taxon>
        <taxon>Chordata</taxon>
        <taxon>Craniata</taxon>
        <taxon>Vertebrata</taxon>
        <taxon>Euteleostomi</taxon>
        <taxon>Actinopterygii</taxon>
        <taxon>Neopterygii</taxon>
        <taxon>Teleostei</taxon>
        <taxon>Protacanthopterygii</taxon>
        <taxon>Salmoniformes</taxon>
        <taxon>Salmonidae</taxon>
        <taxon>Salmoninae</taxon>
        <taxon>Oncorhynchus</taxon>
    </lineage>
</organism>
<dbReference type="InterPro" id="IPR018000">
    <property type="entry name" value="Neurotransmitter_ion_chnl_CS"/>
</dbReference>
<feature type="transmembrane region" description="Helical" evidence="18">
    <location>
        <begin position="273"/>
        <end position="290"/>
    </location>
</feature>
<dbReference type="Pfam" id="PF02932">
    <property type="entry name" value="Neur_chan_memb"/>
    <property type="match status" value="1"/>
</dbReference>
<dbReference type="InterPro" id="IPR038050">
    <property type="entry name" value="Neuro_actylchol_rec"/>
</dbReference>
<evidence type="ECO:0000256" key="6">
    <source>
        <dbReference type="ARBA" id="ARBA00023018"/>
    </source>
</evidence>
<dbReference type="FunFam" id="2.70.170.10:FF:000004">
    <property type="entry name" value="Gamma-aminobutyric acid receptor subunit beta-2 isoform A"/>
    <property type="match status" value="1"/>
</dbReference>
<evidence type="ECO:0000256" key="4">
    <source>
        <dbReference type="ARBA" id="ARBA00022729"/>
    </source>
</evidence>
<comment type="subcellular location">
    <subcellularLocation>
        <location evidence="17">Postsynaptic cell membrane</location>
        <topology evidence="17">Multi-pass membrane protein</topology>
    </subcellularLocation>
</comment>
<feature type="domain" description="Neurotransmitter-gated ion-channel ligand-binding" evidence="19">
    <location>
        <begin position="40"/>
        <end position="243"/>
    </location>
</feature>
<keyword evidence="5 18" id="KW-1133">Transmembrane helix</keyword>
<evidence type="ECO:0000256" key="13">
    <source>
        <dbReference type="ARBA" id="ARBA00023214"/>
    </source>
</evidence>
<evidence type="ECO:0000259" key="20">
    <source>
        <dbReference type="Pfam" id="PF02932"/>
    </source>
</evidence>
<dbReference type="CDD" id="cd19053">
    <property type="entry name" value="LGIC_TM_GABAAR_beta"/>
    <property type="match status" value="1"/>
</dbReference>
<feature type="domain" description="Neurotransmitter-gated ion-channel transmembrane" evidence="20">
    <location>
        <begin position="251"/>
        <end position="479"/>
    </location>
</feature>
<dbReference type="FunFam" id="1.20.58.390:FF:000004">
    <property type="entry name" value="Gamma-aminobutyric acid receptor subunit beta-2 isoform A"/>
    <property type="match status" value="1"/>
</dbReference>
<evidence type="ECO:0000256" key="17">
    <source>
        <dbReference type="ARBA" id="ARBA00034104"/>
    </source>
</evidence>
<dbReference type="InterPro" id="IPR006029">
    <property type="entry name" value="Neurotrans-gated_channel_TM"/>
</dbReference>
<dbReference type="InterPro" id="IPR036734">
    <property type="entry name" value="Neur_chan_lig-bd_sf"/>
</dbReference>